<keyword evidence="3" id="KW-1185">Reference proteome</keyword>
<comment type="caution">
    <text evidence="2">The sequence shown here is derived from an EMBL/GenBank/DDBJ whole genome shotgun (WGS) entry which is preliminary data.</text>
</comment>
<sequence length="297" mass="33483">MLCVYKRKQDASPRGLQTEEASSDAIRRYKASDIGLREAARYYGVPARTLVWRIVSGNNFKRGLGPEVAHIQHLTTAGFAPDGQTFRRLTYQFAEKLGLKHKFFHITKMAGCAWLSSFLESNPEITVWQAEGLSLSRSQCSSRSEVDAFFKLLKQIMMEENLMEKPQNIFNMVESGIQLTNKPGKDFFYQRGQVYSCVDSSHTTHALQPLYRSFMGPLKAYYNNGAKLWLQQHDRNITRYQAGYIMGNALNKAASVVNTVAGFKATGIFHLNPDIIPEHFYGISDASVSTFATITPL</sequence>
<evidence type="ECO:0000313" key="3">
    <source>
        <dbReference type="Proteomes" id="UP001159363"/>
    </source>
</evidence>
<protein>
    <recommendedName>
        <fullName evidence="1">HTH psq-type domain-containing protein</fullName>
    </recommendedName>
</protein>
<dbReference type="EMBL" id="JARBHB010000006">
    <property type="protein sequence ID" value="KAJ8881324.1"/>
    <property type="molecule type" value="Genomic_DNA"/>
</dbReference>
<dbReference type="Proteomes" id="UP001159363">
    <property type="component" value="Chromosome 5"/>
</dbReference>
<evidence type="ECO:0000313" key="2">
    <source>
        <dbReference type="EMBL" id="KAJ8881324.1"/>
    </source>
</evidence>
<accession>A0ABQ9HAL9</accession>
<dbReference type="Pfam" id="PF05225">
    <property type="entry name" value="HTH_psq"/>
    <property type="match status" value="1"/>
</dbReference>
<gene>
    <name evidence="2" type="ORF">PR048_017805</name>
</gene>
<feature type="domain" description="HTH psq-type" evidence="1">
    <location>
        <begin position="33"/>
        <end position="60"/>
    </location>
</feature>
<organism evidence="2 3">
    <name type="scientific">Dryococelus australis</name>
    <dbReference type="NCBI Taxonomy" id="614101"/>
    <lineage>
        <taxon>Eukaryota</taxon>
        <taxon>Metazoa</taxon>
        <taxon>Ecdysozoa</taxon>
        <taxon>Arthropoda</taxon>
        <taxon>Hexapoda</taxon>
        <taxon>Insecta</taxon>
        <taxon>Pterygota</taxon>
        <taxon>Neoptera</taxon>
        <taxon>Polyneoptera</taxon>
        <taxon>Phasmatodea</taxon>
        <taxon>Verophasmatodea</taxon>
        <taxon>Anareolatae</taxon>
        <taxon>Phasmatidae</taxon>
        <taxon>Eurycanthinae</taxon>
        <taxon>Dryococelus</taxon>
    </lineage>
</organism>
<proteinExistence type="predicted"/>
<dbReference type="InterPro" id="IPR007889">
    <property type="entry name" value="HTH_Psq"/>
</dbReference>
<evidence type="ECO:0000259" key="1">
    <source>
        <dbReference type="Pfam" id="PF05225"/>
    </source>
</evidence>
<name>A0ABQ9HAL9_9NEOP</name>
<reference evidence="2 3" key="1">
    <citation type="submission" date="2023-02" db="EMBL/GenBank/DDBJ databases">
        <title>LHISI_Scaffold_Assembly.</title>
        <authorList>
            <person name="Stuart O.P."/>
            <person name="Cleave R."/>
            <person name="Magrath M.J.L."/>
            <person name="Mikheyev A.S."/>
        </authorList>
    </citation>
    <scope>NUCLEOTIDE SEQUENCE [LARGE SCALE GENOMIC DNA]</scope>
    <source>
        <strain evidence="2">Daus_M_001</strain>
        <tissue evidence="2">Leg muscle</tissue>
    </source>
</reference>